<keyword evidence="4" id="KW-0249">Electron transport</keyword>
<feature type="transmembrane region" description="Helical" evidence="7">
    <location>
        <begin position="84"/>
        <end position="110"/>
    </location>
</feature>
<evidence type="ECO:0000256" key="2">
    <source>
        <dbReference type="ARBA" id="ARBA00022485"/>
    </source>
</evidence>
<dbReference type="GO" id="GO:0005886">
    <property type="term" value="C:plasma membrane"/>
    <property type="evidence" value="ECO:0007669"/>
    <property type="project" value="TreeGrafter"/>
</dbReference>
<dbReference type="SUPFAM" id="SSF54862">
    <property type="entry name" value="4Fe-4S ferredoxins"/>
    <property type="match status" value="1"/>
</dbReference>
<evidence type="ECO:0000313" key="9">
    <source>
        <dbReference type="EMBL" id="SDM10156.1"/>
    </source>
</evidence>
<dbReference type="GO" id="GO:0046872">
    <property type="term" value="F:metal ion binding"/>
    <property type="evidence" value="ECO:0007669"/>
    <property type="project" value="UniProtKB-KW"/>
</dbReference>
<dbReference type="EMBL" id="FNGS01000004">
    <property type="protein sequence ID" value="SDM10156.1"/>
    <property type="molecule type" value="Genomic_DNA"/>
</dbReference>
<dbReference type="NCBIfam" id="TIGR02745">
    <property type="entry name" value="ccoG_rdxA_fixG"/>
    <property type="match status" value="1"/>
</dbReference>
<evidence type="ECO:0000256" key="4">
    <source>
        <dbReference type="ARBA" id="ARBA00022982"/>
    </source>
</evidence>
<dbReference type="Proteomes" id="UP000198901">
    <property type="component" value="Unassembled WGS sequence"/>
</dbReference>
<evidence type="ECO:0000256" key="1">
    <source>
        <dbReference type="ARBA" id="ARBA00022448"/>
    </source>
</evidence>
<accession>A0A1G9QGP6</accession>
<feature type="transmembrane region" description="Helical" evidence="7">
    <location>
        <begin position="190"/>
        <end position="211"/>
    </location>
</feature>
<dbReference type="InterPro" id="IPR051684">
    <property type="entry name" value="Electron_Trans/Redox"/>
</dbReference>
<feature type="transmembrane region" description="Helical" evidence="7">
    <location>
        <begin position="37"/>
        <end position="55"/>
    </location>
</feature>
<evidence type="ECO:0000256" key="5">
    <source>
        <dbReference type="ARBA" id="ARBA00023004"/>
    </source>
</evidence>
<dbReference type="PANTHER" id="PTHR30176">
    <property type="entry name" value="FERREDOXIN-TYPE PROTEIN NAPH"/>
    <property type="match status" value="1"/>
</dbReference>
<keyword evidence="6" id="KW-0411">Iron-sulfur</keyword>
<keyword evidence="3" id="KW-0479">Metal-binding</keyword>
<evidence type="ECO:0000256" key="3">
    <source>
        <dbReference type="ARBA" id="ARBA00022723"/>
    </source>
</evidence>
<reference evidence="9 10" key="1">
    <citation type="submission" date="2016-10" db="EMBL/GenBank/DDBJ databases">
        <authorList>
            <person name="de Groot N.N."/>
        </authorList>
    </citation>
    <scope>NUCLEOTIDE SEQUENCE [LARGE SCALE GENOMIC DNA]</scope>
    <source>
        <strain evidence="9 10">DSM 21668</strain>
    </source>
</reference>
<dbReference type="Pfam" id="PF13746">
    <property type="entry name" value="Fer4_18"/>
    <property type="match status" value="1"/>
</dbReference>
<keyword evidence="10" id="KW-1185">Reference proteome</keyword>
<sequence>MIQAQEEFRDHVSNQETDGRRKWIYPRLPKGGVYYRWRIVVALGLLLILFGLPWLEFQGHPLFLFNVLDRKFIFFGVPFWPQDFYLVALGLLAFMVFIIAFTVAFGRVWCGWACPQTIFMEVVFRTIENWIEGDYKAQKKLDAGPWNSDKIRKKTLKHLVFFLISFAIANTFLAYLIGKDELLAIQTDNPMNHLGGLASLLVFTVVFYLVFAKLREIVCIVICPYGRLQGVLLDKKSIVVAYDYVRGEPRGKLSKKENETPKGDCVDCSLCVQVCPTGIDIRHGTQLECINCTACIDACDQVMDKIHKPKGLIRYASLEGIEQKKKLRFDGRLRAYSAVLLILTAVIGYLLVVRKDVDTTILRASGLTFQKQPDGRISNLYNLEIVNKTFRPVHVTVRVKQPDFALQFVGQPLTTVEPGELTKGSFFLSVPARRIRENKTPLVLEILADGKMVEEVGTNFMGPVE</sequence>
<dbReference type="PROSITE" id="PS00198">
    <property type="entry name" value="4FE4S_FER_1"/>
    <property type="match status" value="1"/>
</dbReference>
<gene>
    <name evidence="9" type="ORF">SAMN04488090_2626</name>
</gene>
<evidence type="ECO:0000256" key="7">
    <source>
        <dbReference type="SAM" id="Phobius"/>
    </source>
</evidence>
<dbReference type="OrthoDB" id="9811700at2"/>
<dbReference type="PANTHER" id="PTHR30176:SF3">
    <property type="entry name" value="FERREDOXIN-TYPE PROTEIN NAPH"/>
    <property type="match status" value="1"/>
</dbReference>
<keyword evidence="7" id="KW-1133">Transmembrane helix</keyword>
<keyword evidence="1" id="KW-0813">Transport</keyword>
<dbReference type="PROSITE" id="PS51379">
    <property type="entry name" value="4FE4S_FER_2"/>
    <property type="match status" value="1"/>
</dbReference>
<feature type="transmembrane region" description="Helical" evidence="7">
    <location>
        <begin position="333"/>
        <end position="352"/>
    </location>
</feature>
<dbReference type="InterPro" id="IPR017896">
    <property type="entry name" value="4Fe4S_Fe-S-bd"/>
</dbReference>
<organism evidence="9 10">
    <name type="scientific">Siphonobacter aquaeclarae</name>
    <dbReference type="NCBI Taxonomy" id="563176"/>
    <lineage>
        <taxon>Bacteria</taxon>
        <taxon>Pseudomonadati</taxon>
        <taxon>Bacteroidota</taxon>
        <taxon>Cytophagia</taxon>
        <taxon>Cytophagales</taxon>
        <taxon>Cytophagaceae</taxon>
        <taxon>Siphonobacter</taxon>
    </lineage>
</organism>
<feature type="domain" description="4Fe-4S ferredoxin-type" evidence="8">
    <location>
        <begin position="256"/>
        <end position="284"/>
    </location>
</feature>
<proteinExistence type="predicted"/>
<evidence type="ECO:0000256" key="6">
    <source>
        <dbReference type="ARBA" id="ARBA00023014"/>
    </source>
</evidence>
<name>A0A1G9QGP6_9BACT</name>
<dbReference type="InterPro" id="IPR014116">
    <property type="entry name" value="Cyt_c_oxidase_cbb3_FixG"/>
</dbReference>
<evidence type="ECO:0000313" key="10">
    <source>
        <dbReference type="Proteomes" id="UP000198901"/>
    </source>
</evidence>
<dbReference type="AlphaFoldDB" id="A0A1G9QGP6"/>
<evidence type="ECO:0000259" key="8">
    <source>
        <dbReference type="PROSITE" id="PS51379"/>
    </source>
</evidence>
<keyword evidence="7" id="KW-0472">Membrane</keyword>
<dbReference type="InterPro" id="IPR013783">
    <property type="entry name" value="Ig-like_fold"/>
</dbReference>
<dbReference type="Gene3D" id="2.60.40.10">
    <property type="entry name" value="Immunoglobulins"/>
    <property type="match status" value="1"/>
</dbReference>
<dbReference type="RefSeq" id="WP_093202711.1">
    <property type="nucleotide sequence ID" value="NZ_FNGS01000004.1"/>
</dbReference>
<keyword evidence="2" id="KW-0004">4Fe-4S</keyword>
<feature type="transmembrane region" description="Helical" evidence="7">
    <location>
        <begin position="159"/>
        <end position="178"/>
    </location>
</feature>
<dbReference type="InterPro" id="IPR017900">
    <property type="entry name" value="4Fe4S_Fe_S_CS"/>
</dbReference>
<dbReference type="STRING" id="563176.SAMN04488090_2626"/>
<dbReference type="GO" id="GO:0051539">
    <property type="term" value="F:4 iron, 4 sulfur cluster binding"/>
    <property type="evidence" value="ECO:0007669"/>
    <property type="project" value="UniProtKB-KW"/>
</dbReference>
<dbReference type="Pfam" id="PF11614">
    <property type="entry name" value="FixG_C"/>
    <property type="match status" value="1"/>
</dbReference>
<keyword evidence="5" id="KW-0408">Iron</keyword>
<keyword evidence="7" id="KW-0812">Transmembrane</keyword>
<protein>
    <submittedName>
        <fullName evidence="9">Cytochrome c oxidase accessory protein FixG</fullName>
    </submittedName>
</protein>
<dbReference type="Pfam" id="PF12801">
    <property type="entry name" value="Fer4_5"/>
    <property type="match status" value="1"/>
</dbReference>
<dbReference type="InterPro" id="IPR032879">
    <property type="entry name" value="FixG_C"/>
</dbReference>